<gene>
    <name evidence="1" type="ORF">G6011_09440</name>
</gene>
<organism evidence="1 2">
    <name type="scientific">Alternaria panax</name>
    <dbReference type="NCBI Taxonomy" id="48097"/>
    <lineage>
        <taxon>Eukaryota</taxon>
        <taxon>Fungi</taxon>
        <taxon>Dikarya</taxon>
        <taxon>Ascomycota</taxon>
        <taxon>Pezizomycotina</taxon>
        <taxon>Dothideomycetes</taxon>
        <taxon>Pleosporomycetidae</taxon>
        <taxon>Pleosporales</taxon>
        <taxon>Pleosporineae</taxon>
        <taxon>Pleosporaceae</taxon>
        <taxon>Alternaria</taxon>
        <taxon>Alternaria sect. Panax</taxon>
    </lineage>
</organism>
<reference evidence="1" key="1">
    <citation type="submission" date="2021-07" db="EMBL/GenBank/DDBJ databases">
        <title>Genome Resource of American Ginseng Black Spot Pathogen Alternaria panax.</title>
        <authorList>
            <person name="Qiu C."/>
            <person name="Wang W."/>
            <person name="Liu Z."/>
        </authorList>
    </citation>
    <scope>NUCLEOTIDE SEQUENCE</scope>
    <source>
        <strain evidence="1">BNCC115425</strain>
    </source>
</reference>
<comment type="caution">
    <text evidence="1">The sequence shown here is derived from an EMBL/GenBank/DDBJ whole genome shotgun (WGS) entry which is preliminary data.</text>
</comment>
<dbReference type="EMBL" id="JAANER010000004">
    <property type="protein sequence ID" value="KAG9191352.1"/>
    <property type="molecule type" value="Genomic_DNA"/>
</dbReference>
<evidence type="ECO:0000313" key="1">
    <source>
        <dbReference type="EMBL" id="KAG9191352.1"/>
    </source>
</evidence>
<protein>
    <submittedName>
        <fullName evidence="1">Uncharacterized protein</fullName>
    </submittedName>
</protein>
<accession>A0AAD4IB18</accession>
<proteinExistence type="predicted"/>
<keyword evidence="2" id="KW-1185">Reference proteome</keyword>
<evidence type="ECO:0000313" key="2">
    <source>
        <dbReference type="Proteomes" id="UP001199106"/>
    </source>
</evidence>
<name>A0AAD4IB18_9PLEO</name>
<dbReference type="AlphaFoldDB" id="A0AAD4IB18"/>
<sequence>MSRLKALPQHVRRDILRYLLLSDHVRGPPNRYLVEDYDFQVAILQTSKAIDAEAAAIFYGDNKWIKLTNGYGTMIEIALKNHEIPYFKLKTKKFNSHVAEVNVNLDHMHW</sequence>
<dbReference type="Proteomes" id="UP001199106">
    <property type="component" value="Unassembled WGS sequence"/>
</dbReference>